<dbReference type="InterPro" id="IPR011047">
    <property type="entry name" value="Quinoprotein_ADH-like_sf"/>
</dbReference>
<feature type="chain" id="PRO_5037886104" evidence="1">
    <location>
        <begin position="24"/>
        <end position="539"/>
    </location>
</feature>
<dbReference type="AlphaFoldDB" id="A0A926F635"/>
<name>A0A926F635_9BACT</name>
<keyword evidence="4" id="KW-1185">Reference proteome</keyword>
<dbReference type="RefSeq" id="WP_262433875.1">
    <property type="nucleotide sequence ID" value="NZ_JACRTF010000001.1"/>
</dbReference>
<evidence type="ECO:0000313" key="4">
    <source>
        <dbReference type="Proteomes" id="UP000651085"/>
    </source>
</evidence>
<dbReference type="SUPFAM" id="SSF50998">
    <property type="entry name" value="Quinoprotein alcohol dehydrogenase-like"/>
    <property type="match status" value="1"/>
</dbReference>
<feature type="signal peptide" evidence="1">
    <location>
        <begin position="1"/>
        <end position="23"/>
    </location>
</feature>
<dbReference type="InterPro" id="IPR026444">
    <property type="entry name" value="Secre_tail"/>
</dbReference>
<protein>
    <submittedName>
        <fullName evidence="3">T9SS type A sorting domain-containing protein</fullName>
    </submittedName>
</protein>
<accession>A0A926F635</accession>
<dbReference type="NCBIfam" id="TIGR04183">
    <property type="entry name" value="Por_Secre_tail"/>
    <property type="match status" value="1"/>
</dbReference>
<gene>
    <name evidence="3" type="ORF">H8744_05445</name>
</gene>
<sequence>MDKFYRAMLLVLFTFLGMLNASAQWNENLSENLLISKSGFGALDLVQVGKTSDDKVFISWLSWENENGYIKLQLLDKDGKALLQEGGMYVSKQPTPTWSSGYGFAVTEDGCAVIVNCDTRNSQWQPYVYKISQTGEQLWGEAGKPLLQENEGTGLNPHVCITKSNNVLVGFQNMVGGRTDVQIMKLQENGSKAWGGSISLSGANGIFNMTPSGADGIIATYYEASTNNYLAMKYTANGEEAWAEKALIDDSGLVKTTAEPSVISDGADGIITSWRYAVSQFGVAGKVQRVDSQGNKRYEEEGVLLEDLSAICFDPSVKALYAACASGPKDAKNMVLNRYNENGDLEWNVEEISGVVASQFAIYGMVPVADGILVIYRNASTYNQATVEYSKIDFTGEVVQSNVTISDAAGDKGRGGLALLSGQFVIAWSDNALSVFAQNVEIGKGSSITDTHADGKDQFSIRYNPGQKSFTMSLAVDTPANASVSILDLTGKRVADLGATVLDGGMNEHTYTVPTLSSGIYLLMLQTSEGTFCGKLIID</sequence>
<comment type="caution">
    <text evidence="3">The sequence shown here is derived from an EMBL/GenBank/DDBJ whole genome shotgun (WGS) entry which is preliminary data.</text>
</comment>
<feature type="domain" description="Secretion system C-terminal sorting" evidence="2">
    <location>
        <begin position="464"/>
        <end position="538"/>
    </location>
</feature>
<evidence type="ECO:0000313" key="3">
    <source>
        <dbReference type="EMBL" id="MBC8592702.1"/>
    </source>
</evidence>
<dbReference type="Pfam" id="PF18962">
    <property type="entry name" value="Por_Secre_tail"/>
    <property type="match status" value="1"/>
</dbReference>
<keyword evidence="1" id="KW-0732">Signal</keyword>
<evidence type="ECO:0000259" key="2">
    <source>
        <dbReference type="Pfam" id="PF18962"/>
    </source>
</evidence>
<proteinExistence type="predicted"/>
<dbReference type="Proteomes" id="UP000651085">
    <property type="component" value="Unassembled WGS sequence"/>
</dbReference>
<reference evidence="3" key="1">
    <citation type="submission" date="2020-08" db="EMBL/GenBank/DDBJ databases">
        <title>Genome public.</title>
        <authorList>
            <person name="Liu C."/>
            <person name="Sun Q."/>
        </authorList>
    </citation>
    <scope>NUCLEOTIDE SEQUENCE</scope>
    <source>
        <strain evidence="3">N12</strain>
    </source>
</reference>
<dbReference type="EMBL" id="JACRTF010000001">
    <property type="protein sequence ID" value="MBC8592702.1"/>
    <property type="molecule type" value="Genomic_DNA"/>
</dbReference>
<evidence type="ECO:0000256" key="1">
    <source>
        <dbReference type="SAM" id="SignalP"/>
    </source>
</evidence>
<organism evidence="3 4">
    <name type="scientific">Jilunia laotingensis</name>
    <dbReference type="NCBI Taxonomy" id="2763675"/>
    <lineage>
        <taxon>Bacteria</taxon>
        <taxon>Pseudomonadati</taxon>
        <taxon>Bacteroidota</taxon>
        <taxon>Bacteroidia</taxon>
        <taxon>Bacteroidales</taxon>
        <taxon>Bacteroidaceae</taxon>
        <taxon>Jilunia</taxon>
    </lineage>
</organism>